<evidence type="ECO:0000256" key="1">
    <source>
        <dbReference type="SAM" id="MobiDB-lite"/>
    </source>
</evidence>
<feature type="compositionally biased region" description="Polar residues" evidence="1">
    <location>
        <begin position="321"/>
        <end position="331"/>
    </location>
</feature>
<feature type="region of interest" description="Disordered" evidence="1">
    <location>
        <begin position="1"/>
        <end position="25"/>
    </location>
</feature>
<dbReference type="KEGG" id="vg:65122095"/>
<feature type="region of interest" description="Disordered" evidence="1">
    <location>
        <begin position="311"/>
        <end position="331"/>
    </location>
</feature>
<name>A0A5J6TMC9_9CAUD</name>
<gene>
    <name evidence="2" type="primary">14</name>
    <name evidence="2" type="ORF">PBI_XULA_14</name>
</gene>
<dbReference type="GeneID" id="65122095"/>
<dbReference type="Proteomes" id="UP000326015">
    <property type="component" value="Segment"/>
</dbReference>
<reference evidence="2 3" key="1">
    <citation type="submission" date="2019-07" db="EMBL/GenBank/DDBJ databases">
        <authorList>
            <person name="Aull H.A."/>
            <person name="Stoner T.H."/>
            <person name="Garlena R.A."/>
            <person name="Russell D.A."/>
            <person name="Pope W.H."/>
            <person name="Jacobs-Sera D."/>
            <person name="Hatfull G.F."/>
        </authorList>
    </citation>
    <scope>NUCLEOTIDE SEQUENCE [LARGE SCALE GENOMIC DNA]</scope>
</reference>
<dbReference type="EMBL" id="MN234195">
    <property type="protein sequence ID" value="QFG11087.1"/>
    <property type="molecule type" value="Genomic_DNA"/>
</dbReference>
<accession>A0A5J6TMC9</accession>
<evidence type="ECO:0000313" key="2">
    <source>
        <dbReference type="EMBL" id="QFG11087.1"/>
    </source>
</evidence>
<protein>
    <submittedName>
        <fullName evidence="2">Tail assembly chaperone</fullName>
    </submittedName>
</protein>
<keyword evidence="3" id="KW-1185">Reference proteome</keyword>
<organism evidence="2 3">
    <name type="scientific">Mycobacterium phage Xula</name>
    <dbReference type="NCBI Taxonomy" id="2599884"/>
    <lineage>
        <taxon>Viruses</taxon>
        <taxon>Duplodnaviria</taxon>
        <taxon>Heunggongvirae</taxon>
        <taxon>Uroviricota</taxon>
        <taxon>Caudoviricetes</taxon>
        <taxon>Chebruvirinae</taxon>
        <taxon>Brujitavirus</taxon>
        <taxon>Brujitavirus xula</taxon>
    </lineage>
</organism>
<sequence>MSDEQNLEDRHPIKPDQSRAQATEHLGFMASQKFDLGNNETWELPNPQLMPPDMKMRYLEHQRFLVEDLDTEERKDPITKEVRKVPKFPARKGGKLVNDEEMLCIALMGTDAVKDREAYLKNGTLPETYAKFLKAGHVPGQISTTWQVMAKQLEDRRRQDSKKVLEALALWCRYPDEIEADLRIYCNGTDIRWWHRGDRDEHGCLKLSSRLLLNLVRSLPAKSEFKTNAPPPFGRDGDWTVVEKMLASTRNELAAYRASKYAGTEFEYEYDVFISPKEARERAEEEAAEEEFHDAEFGKVLSLVVNRSGGGTVERQAPQAIPQTSPNNEEV</sequence>
<feature type="compositionally biased region" description="Basic and acidic residues" evidence="1">
    <location>
        <begin position="7"/>
        <end position="17"/>
    </location>
</feature>
<dbReference type="RefSeq" id="YP_010104153.1">
    <property type="nucleotide sequence ID" value="NC_055815.1"/>
</dbReference>
<proteinExistence type="predicted"/>
<evidence type="ECO:0000313" key="3">
    <source>
        <dbReference type="Proteomes" id="UP000326015"/>
    </source>
</evidence>